<proteinExistence type="inferred from homology"/>
<dbReference type="GeneID" id="111132192"/>
<dbReference type="KEGG" id="cvn:111132192"/>
<dbReference type="Gene3D" id="3.40.50.1820">
    <property type="entry name" value="alpha/beta hydrolase"/>
    <property type="match status" value="1"/>
</dbReference>
<sequence length="373" mass="40849">MEHREISAPRAGKFNVHIEGDLKHKHFIILTVHDLGCNHTMWTNFLQHPSMAEINKRAAYIHVDIPGQEDNAADLPPEHPPKRGSGISVCYNFPSMQSLGEDLVCILDQLDIKQVVGIGEGAGANILARFAMAQPTRVLGVCLIHCTGTTAGIMEGLKDKLIGWKLEHLGMNPTAEAYLMMHRFGSVMFEKATDQEELNKSINSFQHSLRKNINAQNLKRFVKSFMKRTNIADNIGKMKCPVLLVTGALASFNHTVHTLAGFMLSKMEKNKVEIIEVEGVANVIEEKADRLAEAFLYFCQGLGVIGGVPMPRMTRANSAENPEILTRRTRSLSMEEADKPLGIYSSSPGRVASPIKLGTSPGGKGGLSTSPPS</sequence>
<evidence type="ECO:0000256" key="2">
    <source>
        <dbReference type="SAM" id="MobiDB-lite"/>
    </source>
</evidence>
<reference evidence="4" key="1">
    <citation type="submission" date="2025-08" db="UniProtKB">
        <authorList>
            <consortium name="RefSeq"/>
        </authorList>
    </citation>
    <scope>IDENTIFICATION</scope>
    <source>
        <tissue evidence="4">Whole sample</tissue>
    </source>
</reference>
<evidence type="ECO:0000256" key="1">
    <source>
        <dbReference type="ARBA" id="ARBA00005598"/>
    </source>
</evidence>
<feature type="region of interest" description="Disordered" evidence="2">
    <location>
        <begin position="316"/>
        <end position="373"/>
    </location>
</feature>
<gene>
    <name evidence="4" type="primary">LOC111132192</name>
</gene>
<dbReference type="InterPro" id="IPR029058">
    <property type="entry name" value="AB_hydrolase_fold"/>
</dbReference>
<accession>A0A8B8E7S4</accession>
<dbReference type="Proteomes" id="UP000694844">
    <property type="component" value="Chromosome 5"/>
</dbReference>
<keyword evidence="3" id="KW-1185">Reference proteome</keyword>
<dbReference type="Pfam" id="PF03096">
    <property type="entry name" value="Ndr"/>
    <property type="match status" value="1"/>
</dbReference>
<evidence type="ECO:0000313" key="4">
    <source>
        <dbReference type="RefSeq" id="XP_022335673.1"/>
    </source>
</evidence>
<dbReference type="InterPro" id="IPR004142">
    <property type="entry name" value="NDRG"/>
</dbReference>
<dbReference type="RefSeq" id="XP_022335673.1">
    <property type="nucleotide sequence ID" value="XM_022479965.1"/>
</dbReference>
<dbReference type="PANTHER" id="PTHR11034">
    <property type="entry name" value="N-MYC DOWNSTREAM REGULATED"/>
    <property type="match status" value="1"/>
</dbReference>
<evidence type="ECO:0000313" key="3">
    <source>
        <dbReference type="Proteomes" id="UP000694844"/>
    </source>
</evidence>
<dbReference type="OrthoDB" id="191979at2759"/>
<dbReference type="AlphaFoldDB" id="A0A8B8E7S4"/>
<name>A0A8B8E7S4_CRAVI</name>
<organism evidence="3 4">
    <name type="scientific">Crassostrea virginica</name>
    <name type="common">Eastern oyster</name>
    <dbReference type="NCBI Taxonomy" id="6565"/>
    <lineage>
        <taxon>Eukaryota</taxon>
        <taxon>Metazoa</taxon>
        <taxon>Spiralia</taxon>
        <taxon>Lophotrochozoa</taxon>
        <taxon>Mollusca</taxon>
        <taxon>Bivalvia</taxon>
        <taxon>Autobranchia</taxon>
        <taxon>Pteriomorphia</taxon>
        <taxon>Ostreida</taxon>
        <taxon>Ostreoidea</taxon>
        <taxon>Ostreidae</taxon>
        <taxon>Crassostrea</taxon>
    </lineage>
</organism>
<protein>
    <submittedName>
        <fullName evidence="4">Uncharacterized protein ZK1073.1-like isoform X1</fullName>
    </submittedName>
</protein>
<comment type="similarity">
    <text evidence="1">Belongs to the NDRG family.</text>
</comment>
<dbReference type="SUPFAM" id="SSF53474">
    <property type="entry name" value="alpha/beta-Hydrolases"/>
    <property type="match status" value="1"/>
</dbReference>